<dbReference type="GO" id="GO:0006352">
    <property type="term" value="P:DNA-templated transcription initiation"/>
    <property type="evidence" value="ECO:0007669"/>
    <property type="project" value="InterPro"/>
</dbReference>
<dbReference type="Pfam" id="PF04545">
    <property type="entry name" value="Sigma70_r4"/>
    <property type="match status" value="1"/>
</dbReference>
<dbReference type="InterPro" id="IPR036388">
    <property type="entry name" value="WH-like_DNA-bd_sf"/>
</dbReference>
<keyword evidence="2 6" id="KW-0805">Transcription regulation</keyword>
<dbReference type="InterPro" id="IPR007627">
    <property type="entry name" value="RNA_pol_sigma70_r2"/>
</dbReference>
<reference evidence="10 11" key="1">
    <citation type="submission" date="2019-02" db="EMBL/GenBank/DDBJ databases">
        <title>Deep-cultivation of Planctomycetes and their phenomic and genomic characterization uncovers novel biology.</title>
        <authorList>
            <person name="Wiegand S."/>
            <person name="Jogler M."/>
            <person name="Boedeker C."/>
            <person name="Pinto D."/>
            <person name="Vollmers J."/>
            <person name="Rivas-Marin E."/>
            <person name="Kohn T."/>
            <person name="Peeters S.H."/>
            <person name="Heuer A."/>
            <person name="Rast P."/>
            <person name="Oberbeckmann S."/>
            <person name="Bunk B."/>
            <person name="Jeske O."/>
            <person name="Meyerdierks A."/>
            <person name="Storesund J.E."/>
            <person name="Kallscheuer N."/>
            <person name="Luecker S."/>
            <person name="Lage O.M."/>
            <person name="Pohl T."/>
            <person name="Merkel B.J."/>
            <person name="Hornburger P."/>
            <person name="Mueller R.-W."/>
            <person name="Bruemmer F."/>
            <person name="Labrenz M."/>
            <person name="Spormann A.M."/>
            <person name="Op Den Camp H."/>
            <person name="Overmann J."/>
            <person name="Amann R."/>
            <person name="Jetten M.S.M."/>
            <person name="Mascher T."/>
            <person name="Medema M.H."/>
            <person name="Devos D.P."/>
            <person name="Kaster A.-K."/>
            <person name="Ovreas L."/>
            <person name="Rohde M."/>
            <person name="Galperin M.Y."/>
            <person name="Jogler C."/>
        </authorList>
    </citation>
    <scope>NUCLEOTIDE SEQUENCE [LARGE SCALE GENOMIC DNA]</scope>
    <source>
        <strain evidence="10 11">CA13</strain>
    </source>
</reference>
<dbReference type="AlphaFoldDB" id="A0A5C5ZAV4"/>
<keyword evidence="11" id="KW-1185">Reference proteome</keyword>
<evidence type="ECO:0000256" key="5">
    <source>
        <dbReference type="ARBA" id="ARBA00023163"/>
    </source>
</evidence>
<sequence length="197" mass="22213">MNISEDHERELIDRARAGEVSAYEQLAEQHAARLWRCAIALCKDGHWAEDLAQETLVEAWRSLARFDCRCKFSTWLYGILRHRFLKGRRNQNAARSATPDAIGQMPCTSRTPSRSAEASEDASRIRQAVASLPEAHRLVVELRFFAGATLDEMAAALGCPLGTVKSRLHHALGKLRQMNLEVNLFTSTRESRDSNHE</sequence>
<keyword evidence="4 6" id="KW-0238">DNA-binding</keyword>
<organism evidence="10 11">
    <name type="scientific">Novipirellula herctigrandis</name>
    <dbReference type="NCBI Taxonomy" id="2527986"/>
    <lineage>
        <taxon>Bacteria</taxon>
        <taxon>Pseudomonadati</taxon>
        <taxon>Planctomycetota</taxon>
        <taxon>Planctomycetia</taxon>
        <taxon>Pirellulales</taxon>
        <taxon>Pirellulaceae</taxon>
        <taxon>Novipirellula</taxon>
    </lineage>
</organism>
<dbReference type="RefSeq" id="WP_419194877.1">
    <property type="nucleotide sequence ID" value="NZ_SJPJ01000001.1"/>
</dbReference>
<feature type="region of interest" description="Disordered" evidence="7">
    <location>
        <begin position="95"/>
        <end position="122"/>
    </location>
</feature>
<evidence type="ECO:0000313" key="10">
    <source>
        <dbReference type="EMBL" id="TWT84295.1"/>
    </source>
</evidence>
<dbReference type="PANTHER" id="PTHR43133">
    <property type="entry name" value="RNA POLYMERASE ECF-TYPE SIGMA FACTO"/>
    <property type="match status" value="1"/>
</dbReference>
<dbReference type="InterPro" id="IPR013325">
    <property type="entry name" value="RNA_pol_sigma_r2"/>
</dbReference>
<name>A0A5C5ZAV4_9BACT</name>
<dbReference type="InterPro" id="IPR007630">
    <property type="entry name" value="RNA_pol_sigma70_r4"/>
</dbReference>
<dbReference type="GO" id="GO:0003677">
    <property type="term" value="F:DNA binding"/>
    <property type="evidence" value="ECO:0007669"/>
    <property type="project" value="UniProtKB-KW"/>
</dbReference>
<dbReference type="PROSITE" id="PS01063">
    <property type="entry name" value="SIGMA70_ECF"/>
    <property type="match status" value="1"/>
</dbReference>
<evidence type="ECO:0000256" key="2">
    <source>
        <dbReference type="ARBA" id="ARBA00023015"/>
    </source>
</evidence>
<dbReference type="PANTHER" id="PTHR43133:SF8">
    <property type="entry name" value="RNA POLYMERASE SIGMA FACTOR HI_1459-RELATED"/>
    <property type="match status" value="1"/>
</dbReference>
<dbReference type="NCBIfam" id="TIGR02937">
    <property type="entry name" value="sigma70-ECF"/>
    <property type="match status" value="1"/>
</dbReference>
<dbReference type="InterPro" id="IPR000838">
    <property type="entry name" value="RNA_pol_sigma70_ECF_CS"/>
</dbReference>
<dbReference type="SUPFAM" id="SSF88659">
    <property type="entry name" value="Sigma3 and sigma4 domains of RNA polymerase sigma factors"/>
    <property type="match status" value="1"/>
</dbReference>
<evidence type="ECO:0000259" key="9">
    <source>
        <dbReference type="Pfam" id="PF04545"/>
    </source>
</evidence>
<dbReference type="GO" id="GO:0016987">
    <property type="term" value="F:sigma factor activity"/>
    <property type="evidence" value="ECO:0007669"/>
    <property type="project" value="UniProtKB-KW"/>
</dbReference>
<evidence type="ECO:0000256" key="3">
    <source>
        <dbReference type="ARBA" id="ARBA00023082"/>
    </source>
</evidence>
<dbReference type="InterPro" id="IPR014284">
    <property type="entry name" value="RNA_pol_sigma-70_dom"/>
</dbReference>
<evidence type="ECO:0000256" key="7">
    <source>
        <dbReference type="SAM" id="MobiDB-lite"/>
    </source>
</evidence>
<dbReference type="CDD" id="cd06171">
    <property type="entry name" value="Sigma70_r4"/>
    <property type="match status" value="1"/>
</dbReference>
<protein>
    <recommendedName>
        <fullName evidence="6">RNA polymerase sigma factor</fullName>
    </recommendedName>
</protein>
<evidence type="ECO:0000256" key="6">
    <source>
        <dbReference type="RuleBase" id="RU000716"/>
    </source>
</evidence>
<dbReference type="Gene3D" id="1.10.1740.10">
    <property type="match status" value="1"/>
</dbReference>
<dbReference type="Gene3D" id="1.10.10.10">
    <property type="entry name" value="Winged helix-like DNA-binding domain superfamily/Winged helix DNA-binding domain"/>
    <property type="match status" value="1"/>
</dbReference>
<gene>
    <name evidence="10" type="primary">sigW_9</name>
    <name evidence="10" type="ORF">CA13_57720</name>
</gene>
<keyword evidence="3 6" id="KW-0731">Sigma factor</keyword>
<evidence type="ECO:0000313" key="11">
    <source>
        <dbReference type="Proteomes" id="UP000315010"/>
    </source>
</evidence>
<feature type="domain" description="RNA polymerase sigma-70 region 4" evidence="9">
    <location>
        <begin position="128"/>
        <end position="177"/>
    </location>
</feature>
<accession>A0A5C5ZAV4</accession>
<dbReference type="InterPro" id="IPR039425">
    <property type="entry name" value="RNA_pol_sigma-70-like"/>
</dbReference>
<dbReference type="EMBL" id="SJPJ01000001">
    <property type="protein sequence ID" value="TWT84295.1"/>
    <property type="molecule type" value="Genomic_DNA"/>
</dbReference>
<evidence type="ECO:0000256" key="1">
    <source>
        <dbReference type="ARBA" id="ARBA00010641"/>
    </source>
</evidence>
<dbReference type="InterPro" id="IPR013324">
    <property type="entry name" value="RNA_pol_sigma_r3/r4-like"/>
</dbReference>
<dbReference type="Pfam" id="PF04542">
    <property type="entry name" value="Sigma70_r2"/>
    <property type="match status" value="1"/>
</dbReference>
<dbReference type="SUPFAM" id="SSF88946">
    <property type="entry name" value="Sigma2 domain of RNA polymerase sigma factors"/>
    <property type="match status" value="1"/>
</dbReference>
<comment type="similarity">
    <text evidence="1 6">Belongs to the sigma-70 factor family. ECF subfamily.</text>
</comment>
<keyword evidence="5 6" id="KW-0804">Transcription</keyword>
<comment type="caution">
    <text evidence="10">The sequence shown here is derived from an EMBL/GenBank/DDBJ whole genome shotgun (WGS) entry which is preliminary data.</text>
</comment>
<evidence type="ECO:0000256" key="4">
    <source>
        <dbReference type="ARBA" id="ARBA00023125"/>
    </source>
</evidence>
<evidence type="ECO:0000259" key="8">
    <source>
        <dbReference type="Pfam" id="PF04542"/>
    </source>
</evidence>
<dbReference type="Proteomes" id="UP000315010">
    <property type="component" value="Unassembled WGS sequence"/>
</dbReference>
<proteinExistence type="inferred from homology"/>
<feature type="domain" description="RNA polymerase sigma-70 region 2" evidence="8">
    <location>
        <begin position="26"/>
        <end position="92"/>
    </location>
</feature>